<dbReference type="Proteomes" id="UP000649604">
    <property type="component" value="Unassembled WGS sequence"/>
</dbReference>
<evidence type="ECO:0000256" key="1">
    <source>
        <dbReference type="ARBA" id="ARBA00006056"/>
    </source>
</evidence>
<evidence type="ECO:0000313" key="3">
    <source>
        <dbReference type="EMBL" id="MBD3323136.1"/>
    </source>
</evidence>
<name>A0A9D5JSF4_9BACT</name>
<comment type="similarity">
    <text evidence="1">Belongs to the LDH2/MDH2 oxidoreductase family.</text>
</comment>
<proteinExistence type="inferred from homology"/>
<dbReference type="Gene3D" id="1.10.1530.10">
    <property type="match status" value="1"/>
</dbReference>
<organism evidence="3 4">
    <name type="scientific">candidate division KSB3 bacterium</name>
    <dbReference type="NCBI Taxonomy" id="2044937"/>
    <lineage>
        <taxon>Bacteria</taxon>
        <taxon>candidate division KSB3</taxon>
    </lineage>
</organism>
<dbReference type="EMBL" id="WJJP01000029">
    <property type="protein sequence ID" value="MBD3323136.1"/>
    <property type="molecule type" value="Genomic_DNA"/>
</dbReference>
<dbReference type="Pfam" id="PF02615">
    <property type="entry name" value="Ldh_2"/>
    <property type="match status" value="1"/>
</dbReference>
<dbReference type="InterPro" id="IPR036111">
    <property type="entry name" value="Mal/L-sulfo/L-lacto_DH-like_sf"/>
</dbReference>
<keyword evidence="2" id="KW-0560">Oxidoreductase</keyword>
<dbReference type="GO" id="GO:0016491">
    <property type="term" value="F:oxidoreductase activity"/>
    <property type="evidence" value="ECO:0007669"/>
    <property type="project" value="UniProtKB-KW"/>
</dbReference>
<dbReference type="AlphaFoldDB" id="A0A9D5JSF4"/>
<reference evidence="3" key="1">
    <citation type="submission" date="2019-11" db="EMBL/GenBank/DDBJ databases">
        <title>Microbial mats filling the niche in hypersaline microbial mats.</title>
        <authorList>
            <person name="Wong H.L."/>
            <person name="Macleod F.I."/>
            <person name="White R.A. III"/>
            <person name="Burns B.P."/>
        </authorList>
    </citation>
    <scope>NUCLEOTIDE SEQUENCE</scope>
    <source>
        <strain evidence="3">Rbin_158</strain>
    </source>
</reference>
<accession>A0A9D5JSF4</accession>
<dbReference type="PANTHER" id="PTHR11091">
    <property type="entry name" value="OXIDOREDUCTASE-RELATED"/>
    <property type="match status" value="1"/>
</dbReference>
<dbReference type="InterPro" id="IPR043143">
    <property type="entry name" value="Mal/L-sulf/L-lact_DH-like_NADP"/>
</dbReference>
<dbReference type="InterPro" id="IPR043144">
    <property type="entry name" value="Mal/L-sulf/L-lact_DH-like_ah"/>
</dbReference>
<dbReference type="SUPFAM" id="SSF89733">
    <property type="entry name" value="L-sulfolactate dehydrogenase-like"/>
    <property type="match status" value="1"/>
</dbReference>
<evidence type="ECO:0000313" key="4">
    <source>
        <dbReference type="Proteomes" id="UP000649604"/>
    </source>
</evidence>
<dbReference type="PANTHER" id="PTHR11091:SF0">
    <property type="entry name" value="MALATE DEHYDROGENASE"/>
    <property type="match status" value="1"/>
</dbReference>
<dbReference type="Gene3D" id="3.30.1370.60">
    <property type="entry name" value="Hypothetical oxidoreductase yiak, domain 2"/>
    <property type="match status" value="1"/>
</dbReference>
<protein>
    <submittedName>
        <fullName evidence="3">Ldh family oxidoreductase</fullName>
    </submittedName>
</protein>
<gene>
    <name evidence="3" type="ORF">GF339_01045</name>
</gene>
<dbReference type="InterPro" id="IPR003767">
    <property type="entry name" value="Malate/L-lactate_DH-like"/>
</dbReference>
<sequence length="361" mass="38958">MTHTTNNPNSSEPRYAVEDLLAFAAQLLQRAGLAQERAQVVADILVEGDLMGHTTHGLQLLTPYLRDLEAGKMTKEGDPVLVADQGAAITWDGRYLPGPWLTIQAMDLAFERIAQHPIVTIVIRQSHHIGSLASYPKRATDKGLMLLLTCSDPSVQTVAPYGGIEPIYTPNPLAAGIPTQGDPILLDISMSCTANGLVWRLQSQGQRLPHQWLLDNQGNPSDDPAVLATEPPGSILPLGGMDVGYKGFALGILVEALTAALGGHGRSDQPTQWGASTFLQLIDPEAFGGREHFLRETSWFADTCRDNSTKPGNPPVRLPGERALKLRAEQLQQGVALYPTILPALEAWTEKFGVPLPTPIA</sequence>
<comment type="caution">
    <text evidence="3">The sequence shown here is derived from an EMBL/GenBank/DDBJ whole genome shotgun (WGS) entry which is preliminary data.</text>
</comment>
<evidence type="ECO:0000256" key="2">
    <source>
        <dbReference type="ARBA" id="ARBA00023002"/>
    </source>
</evidence>